<accession>A0AAN8KBR5</accession>
<organism evidence="1 2">
    <name type="scientific">Patella caerulea</name>
    <name type="common">Rayed Mediterranean limpet</name>
    <dbReference type="NCBI Taxonomy" id="87958"/>
    <lineage>
        <taxon>Eukaryota</taxon>
        <taxon>Metazoa</taxon>
        <taxon>Spiralia</taxon>
        <taxon>Lophotrochozoa</taxon>
        <taxon>Mollusca</taxon>
        <taxon>Gastropoda</taxon>
        <taxon>Patellogastropoda</taxon>
        <taxon>Patelloidea</taxon>
        <taxon>Patellidae</taxon>
        <taxon>Patella</taxon>
    </lineage>
</organism>
<sequence>MWYEILPCVGIMVGAMTLPNMFSYVAQKVFRNGKHCCRDWEAGLGEDQKGYKRDRYITGSEYIPRGLESIPDLKS</sequence>
<gene>
    <name evidence="1" type="ORF">SNE40_001051</name>
</gene>
<dbReference type="InterPro" id="IPR017384">
    <property type="entry name" value="NADH_Ub_cplx-1_asu_su-1"/>
</dbReference>
<dbReference type="AlphaFoldDB" id="A0AAN8KBR5"/>
<dbReference type="Proteomes" id="UP001347796">
    <property type="component" value="Unassembled WGS sequence"/>
</dbReference>
<dbReference type="Pfam" id="PF15879">
    <property type="entry name" value="MWFE"/>
    <property type="match status" value="1"/>
</dbReference>
<keyword evidence="2" id="KW-1185">Reference proteome</keyword>
<proteinExistence type="predicted"/>
<evidence type="ECO:0000313" key="1">
    <source>
        <dbReference type="EMBL" id="KAK6195669.1"/>
    </source>
</evidence>
<evidence type="ECO:0000313" key="2">
    <source>
        <dbReference type="Proteomes" id="UP001347796"/>
    </source>
</evidence>
<comment type="caution">
    <text evidence="1">The sequence shown here is derived from an EMBL/GenBank/DDBJ whole genome shotgun (WGS) entry which is preliminary data.</text>
</comment>
<reference evidence="1 2" key="1">
    <citation type="submission" date="2024-01" db="EMBL/GenBank/DDBJ databases">
        <title>The genome of the rayed Mediterranean limpet Patella caerulea (Linnaeus, 1758).</title>
        <authorList>
            <person name="Anh-Thu Weber A."/>
            <person name="Halstead-Nussloch G."/>
        </authorList>
    </citation>
    <scope>NUCLEOTIDE SEQUENCE [LARGE SCALE GENOMIC DNA]</scope>
    <source>
        <strain evidence="1">AATW-2023a</strain>
        <tissue evidence="1">Whole specimen</tissue>
    </source>
</reference>
<dbReference type="EMBL" id="JAZGQO010000001">
    <property type="protein sequence ID" value="KAK6195669.1"/>
    <property type="molecule type" value="Genomic_DNA"/>
</dbReference>
<protein>
    <recommendedName>
        <fullName evidence="3">NADH dehydrogenase [ubiquinone] 1 alpha subcomplex subunit 1</fullName>
    </recommendedName>
</protein>
<name>A0AAN8KBR5_PATCE</name>
<evidence type="ECO:0008006" key="3">
    <source>
        <dbReference type="Google" id="ProtNLM"/>
    </source>
</evidence>